<dbReference type="InterPro" id="IPR014118">
    <property type="entry name" value="T4SS_TraV"/>
</dbReference>
<feature type="compositionally biased region" description="Low complexity" evidence="1">
    <location>
        <begin position="315"/>
        <end position="331"/>
    </location>
</feature>
<keyword evidence="3" id="KW-1185">Reference proteome</keyword>
<evidence type="ECO:0000313" key="3">
    <source>
        <dbReference type="Proteomes" id="UP000218934"/>
    </source>
</evidence>
<proteinExistence type="predicted"/>
<comment type="caution">
    <text evidence="2">The sequence shown here is derived from an EMBL/GenBank/DDBJ whole genome shotgun (WGS) entry which is preliminary data.</text>
</comment>
<accession>A0A2A4FVF9</accession>
<dbReference type="Pfam" id="PF09676">
    <property type="entry name" value="TraV"/>
    <property type="match status" value="1"/>
</dbReference>
<organism evidence="2 3">
    <name type="scientific">Rhizorhabdus dicambivorans</name>
    <dbReference type="NCBI Taxonomy" id="1850238"/>
    <lineage>
        <taxon>Bacteria</taxon>
        <taxon>Pseudomonadati</taxon>
        <taxon>Pseudomonadota</taxon>
        <taxon>Alphaproteobacteria</taxon>
        <taxon>Sphingomonadales</taxon>
        <taxon>Sphingomonadaceae</taxon>
        <taxon>Rhizorhabdus</taxon>
    </lineage>
</organism>
<feature type="compositionally biased region" description="Low complexity" evidence="1">
    <location>
        <begin position="288"/>
        <end position="302"/>
    </location>
</feature>
<dbReference type="PROSITE" id="PS51257">
    <property type="entry name" value="PROKAR_LIPOPROTEIN"/>
    <property type="match status" value="1"/>
</dbReference>
<sequence>MTARHALSLRGCAIAALSLLGGCATFGSNVKGSFSCKAPDGICAPSSSIDDRALAMITGEGTVERSSPASSGPARQSAPRSSHIAFLGQAPAPQIDARRTQERVLRIVFQPYIDERGRLHEVTAVHAVVQSGEWQQQFLVNATAIPDRDAIVAAEQPESLAEAVDRAELASRATGGVDPNLPDPAAVAAARARAADPVKAIKDDVATRLAPKAGRTPTPPATNVSSRRAESRSVEGAVPGAPTIEAKVPPLATADKASAGTAPAPEGADSATAIGEAITRVRGSTEYQARSAQAASDAKAAALTGSTPTPEPKTKPTVRAANFPAAAPEEN</sequence>
<feature type="region of interest" description="Disordered" evidence="1">
    <location>
        <begin position="60"/>
        <end position="82"/>
    </location>
</feature>
<dbReference type="RefSeq" id="WP_066701137.1">
    <property type="nucleotide sequence ID" value="NZ_CP023451.1"/>
</dbReference>
<feature type="compositionally biased region" description="Polar residues" evidence="1">
    <location>
        <begin position="64"/>
        <end position="80"/>
    </location>
</feature>
<dbReference type="OrthoDB" id="7408098at2"/>
<dbReference type="EMBL" id="NWUF01000008">
    <property type="protein sequence ID" value="PCE42430.1"/>
    <property type="molecule type" value="Genomic_DNA"/>
</dbReference>
<gene>
    <name evidence="2" type="ORF">COO09_10555</name>
</gene>
<protein>
    <submittedName>
        <fullName evidence="2">Conjugal transfer protein TraV</fullName>
    </submittedName>
</protein>
<feature type="region of interest" description="Disordered" evidence="1">
    <location>
        <begin position="206"/>
        <end position="331"/>
    </location>
</feature>
<dbReference type="GeneID" id="39502001"/>
<dbReference type="AlphaFoldDB" id="A0A2A4FVF9"/>
<evidence type="ECO:0000256" key="1">
    <source>
        <dbReference type="SAM" id="MobiDB-lite"/>
    </source>
</evidence>
<reference evidence="2 3" key="1">
    <citation type="submission" date="2017-09" db="EMBL/GenBank/DDBJ databases">
        <title>The Catabolism of 3,6-Dichlorosalicylic acid is Initiated by the Cytochrome P450 Monooxygenase DsmABC in Rhizorhabdus dicambivorans Ndbn-20.</title>
        <authorList>
            <person name="Na L."/>
        </authorList>
    </citation>
    <scope>NUCLEOTIDE SEQUENCE [LARGE SCALE GENOMIC DNA]</scope>
    <source>
        <strain evidence="2 3">Ndbn-20m</strain>
    </source>
</reference>
<dbReference type="KEGG" id="rdi:CMV14_25365"/>
<evidence type="ECO:0000313" key="2">
    <source>
        <dbReference type="EMBL" id="PCE42430.1"/>
    </source>
</evidence>
<dbReference type="Proteomes" id="UP000218934">
    <property type="component" value="Unassembled WGS sequence"/>
</dbReference>
<name>A0A2A4FVF9_9SPHN</name>